<dbReference type="EMBL" id="VCGU01000007">
    <property type="protein sequence ID" value="TRY73721.1"/>
    <property type="molecule type" value="Genomic_DNA"/>
</dbReference>
<evidence type="ECO:0000256" key="5">
    <source>
        <dbReference type="ARBA" id="ARBA00022824"/>
    </source>
</evidence>
<keyword evidence="4 8" id="KW-0812">Transmembrane</keyword>
<gene>
    <name evidence="9" type="ORF">TCAL_05844</name>
</gene>
<evidence type="ECO:0000256" key="7">
    <source>
        <dbReference type="ARBA" id="ARBA00023136"/>
    </source>
</evidence>
<accession>A0A553P7Q8</accession>
<reference evidence="9 10" key="1">
    <citation type="journal article" date="2018" name="Nat. Ecol. Evol.">
        <title>Genomic signatures of mitonuclear coevolution across populations of Tigriopus californicus.</title>
        <authorList>
            <person name="Barreto F.S."/>
            <person name="Watson E.T."/>
            <person name="Lima T.G."/>
            <person name="Willett C.S."/>
            <person name="Edmands S."/>
            <person name="Li W."/>
            <person name="Burton R.S."/>
        </authorList>
    </citation>
    <scope>NUCLEOTIDE SEQUENCE [LARGE SCALE GENOMIC DNA]</scope>
    <source>
        <strain evidence="9 10">San Diego</strain>
    </source>
</reference>
<evidence type="ECO:0000256" key="2">
    <source>
        <dbReference type="ARBA" id="ARBA00009731"/>
    </source>
</evidence>
<dbReference type="GO" id="GO:0006488">
    <property type="term" value="P:dolichol-linked oligosaccharide biosynthetic process"/>
    <property type="evidence" value="ECO:0007669"/>
    <property type="project" value="InterPro"/>
</dbReference>
<protein>
    <recommendedName>
        <fullName evidence="3">UDP-N-acetylglucosamine transferase subunit ALG14</fullName>
    </recommendedName>
</protein>
<dbReference type="Pfam" id="PF08660">
    <property type="entry name" value="Alg14"/>
    <property type="match status" value="1"/>
</dbReference>
<dbReference type="AlphaFoldDB" id="A0A553P7Q8"/>
<keyword evidence="5" id="KW-0256">Endoplasmic reticulum</keyword>
<comment type="similarity">
    <text evidence="2">Belongs to the ALG14 family.</text>
</comment>
<sequence>MSLSVDVDETDETQVITIGSTIIFSHDSDSKPEAVAMYSRKLFHCLKCQKVLTSRRGRIHHETRSQCHLTPCSEKHEHEPVHETFPSLDAAKAWIVEMEWDQSFSITQTKSEYVRYRCRHRPRYQDQQDSHIPKKRLTGKVSSYDCQAKLAIVSVMVCKCVRADLQSNVCQSQGQMFQLRGCLTHSHPPDFQAQRISRLTRDSLITLLKAGLSKRDILKQYCNVGHSDDNPCKIVTMQDLRNIEKFCKKSQPNNHVEIEPVTLGPAVTDIPEETSFQPIQLDQNQLLADLSHNLDQAKSPEFIMDHMLGLWAGSILLVLGYVLLCKFRPRPRSSQDLTLMVILGSGGHTTEMLTLLKSIPLNQYKRSIFVMAETDRFSAQKVTQLYSHEQIMTIPRSREVGQSWSSTVISTLISSVKCGLLLGRTRPHVILCNGPGTCIPMCGVAWIFNQLLICQTVMFYVESICRVRSLSFSGKIMQFLTPHVLVQWPELTRTAPRTKYIARFV</sequence>
<keyword evidence="6 8" id="KW-1133">Transmembrane helix</keyword>
<name>A0A553P7Q8_TIGCA</name>
<keyword evidence="10" id="KW-1185">Reference proteome</keyword>
<evidence type="ECO:0000256" key="3">
    <source>
        <dbReference type="ARBA" id="ARBA00017467"/>
    </source>
</evidence>
<organism evidence="9 10">
    <name type="scientific">Tigriopus californicus</name>
    <name type="common">Marine copepod</name>
    <dbReference type="NCBI Taxonomy" id="6832"/>
    <lineage>
        <taxon>Eukaryota</taxon>
        <taxon>Metazoa</taxon>
        <taxon>Ecdysozoa</taxon>
        <taxon>Arthropoda</taxon>
        <taxon>Crustacea</taxon>
        <taxon>Multicrustacea</taxon>
        <taxon>Hexanauplia</taxon>
        <taxon>Copepoda</taxon>
        <taxon>Harpacticoida</taxon>
        <taxon>Harpacticidae</taxon>
        <taxon>Tigriopus</taxon>
    </lineage>
</organism>
<dbReference type="STRING" id="6832.A0A553P7Q8"/>
<keyword evidence="7 8" id="KW-0472">Membrane</keyword>
<dbReference type="PANTHER" id="PTHR12154">
    <property type="entry name" value="GLYCOSYL TRANSFERASE-RELATED"/>
    <property type="match status" value="1"/>
</dbReference>
<dbReference type="GO" id="GO:0043541">
    <property type="term" value="C:UDP-N-acetylglucosamine transferase complex"/>
    <property type="evidence" value="ECO:0007669"/>
    <property type="project" value="TreeGrafter"/>
</dbReference>
<feature type="transmembrane region" description="Helical" evidence="8">
    <location>
        <begin position="306"/>
        <end position="324"/>
    </location>
</feature>
<comment type="caution">
    <text evidence="9">The sequence shown here is derived from an EMBL/GenBank/DDBJ whole genome shotgun (WGS) entry which is preliminary data.</text>
</comment>
<evidence type="ECO:0000256" key="8">
    <source>
        <dbReference type="SAM" id="Phobius"/>
    </source>
</evidence>
<evidence type="ECO:0000256" key="1">
    <source>
        <dbReference type="ARBA" id="ARBA00004389"/>
    </source>
</evidence>
<proteinExistence type="inferred from homology"/>
<dbReference type="PANTHER" id="PTHR12154:SF4">
    <property type="entry name" value="UDP-N-ACETYLGLUCOSAMINE TRANSFERASE SUBUNIT ALG14 HOMOLOG"/>
    <property type="match status" value="1"/>
</dbReference>
<dbReference type="GO" id="GO:0004577">
    <property type="term" value="F:N-acetylglucosaminyldiphosphodolichol N-acetylglucosaminyltransferase activity"/>
    <property type="evidence" value="ECO:0007669"/>
    <property type="project" value="TreeGrafter"/>
</dbReference>
<dbReference type="Proteomes" id="UP000318571">
    <property type="component" value="Chromosome 3"/>
</dbReference>
<dbReference type="Gene3D" id="3.40.50.2000">
    <property type="entry name" value="Glycogen Phosphorylase B"/>
    <property type="match status" value="1"/>
</dbReference>
<comment type="subcellular location">
    <subcellularLocation>
        <location evidence="1">Endoplasmic reticulum membrane</location>
        <topology evidence="1">Single-pass membrane protein</topology>
    </subcellularLocation>
</comment>
<evidence type="ECO:0000256" key="6">
    <source>
        <dbReference type="ARBA" id="ARBA00022989"/>
    </source>
</evidence>
<evidence type="ECO:0000313" key="9">
    <source>
        <dbReference type="EMBL" id="TRY73721.1"/>
    </source>
</evidence>
<dbReference type="InterPro" id="IPR013969">
    <property type="entry name" value="Oligosacch_biosynth_Alg14"/>
</dbReference>
<evidence type="ECO:0000256" key="4">
    <source>
        <dbReference type="ARBA" id="ARBA00022692"/>
    </source>
</evidence>
<evidence type="ECO:0000313" key="10">
    <source>
        <dbReference type="Proteomes" id="UP000318571"/>
    </source>
</evidence>